<gene>
    <name evidence="1" type="ORF">COB21_01980</name>
</gene>
<evidence type="ECO:0000313" key="2">
    <source>
        <dbReference type="Proteomes" id="UP000218775"/>
    </source>
</evidence>
<sequence>MIKQIASVAFSAAKFVVRCATKDIPTLVCAVAITDAIAYRCLNKGMVASLQSAQSSEVLPETKSFWDRLFTSGGGEK</sequence>
<accession>A0A2A4X6M8</accession>
<proteinExistence type="predicted"/>
<organism evidence="1 2">
    <name type="scientific">Aerophobetes bacterium</name>
    <dbReference type="NCBI Taxonomy" id="2030807"/>
    <lineage>
        <taxon>Bacteria</taxon>
        <taxon>Candidatus Aerophobota</taxon>
    </lineage>
</organism>
<dbReference type="AlphaFoldDB" id="A0A2A4X6M8"/>
<evidence type="ECO:0000313" key="1">
    <source>
        <dbReference type="EMBL" id="PCI77951.1"/>
    </source>
</evidence>
<dbReference type="Proteomes" id="UP000218775">
    <property type="component" value="Unassembled WGS sequence"/>
</dbReference>
<name>A0A2A4X6M8_UNCAE</name>
<reference evidence="2" key="1">
    <citation type="submission" date="2017-08" db="EMBL/GenBank/DDBJ databases">
        <title>A dynamic microbial community with high functional redundancy inhabits the cold, oxic subseafloor aquifer.</title>
        <authorList>
            <person name="Tully B.J."/>
            <person name="Wheat C.G."/>
            <person name="Glazer B.T."/>
            <person name="Huber J.A."/>
        </authorList>
    </citation>
    <scope>NUCLEOTIDE SEQUENCE [LARGE SCALE GENOMIC DNA]</scope>
</reference>
<protein>
    <submittedName>
        <fullName evidence="1">Uncharacterized protein</fullName>
    </submittedName>
</protein>
<comment type="caution">
    <text evidence="1">The sequence shown here is derived from an EMBL/GenBank/DDBJ whole genome shotgun (WGS) entry which is preliminary data.</text>
</comment>
<dbReference type="EMBL" id="NVUK01000010">
    <property type="protein sequence ID" value="PCI77951.1"/>
    <property type="molecule type" value="Genomic_DNA"/>
</dbReference>